<evidence type="ECO:0000256" key="1">
    <source>
        <dbReference type="SAM" id="MobiDB-lite"/>
    </source>
</evidence>
<feature type="compositionally biased region" description="Polar residues" evidence="1">
    <location>
        <begin position="183"/>
        <end position="193"/>
    </location>
</feature>
<feature type="compositionally biased region" description="Basic and acidic residues" evidence="1">
    <location>
        <begin position="194"/>
        <end position="204"/>
    </location>
</feature>
<feature type="compositionally biased region" description="Basic residues" evidence="1">
    <location>
        <begin position="76"/>
        <end position="102"/>
    </location>
</feature>
<reference evidence="3" key="1">
    <citation type="journal article" date="2020" name="Stud. Mycol.">
        <title>101 Dothideomycetes genomes: A test case for predicting lifestyles and emergence of pathogens.</title>
        <authorList>
            <person name="Haridas S."/>
            <person name="Albert R."/>
            <person name="Binder M."/>
            <person name="Bloem J."/>
            <person name="LaButti K."/>
            <person name="Salamov A."/>
            <person name="Andreopoulos B."/>
            <person name="Baker S."/>
            <person name="Barry K."/>
            <person name="Bills G."/>
            <person name="Bluhm B."/>
            <person name="Cannon C."/>
            <person name="Castanera R."/>
            <person name="Culley D."/>
            <person name="Daum C."/>
            <person name="Ezra D."/>
            <person name="Gonzalez J."/>
            <person name="Henrissat B."/>
            <person name="Kuo A."/>
            <person name="Liang C."/>
            <person name="Lipzen A."/>
            <person name="Lutzoni F."/>
            <person name="Magnuson J."/>
            <person name="Mondo S."/>
            <person name="Nolan M."/>
            <person name="Ohm R."/>
            <person name="Pangilinan J."/>
            <person name="Park H.-J."/>
            <person name="Ramirez L."/>
            <person name="Alfaro M."/>
            <person name="Sun H."/>
            <person name="Tritt A."/>
            <person name="Yoshinaga Y."/>
            <person name="Zwiers L.-H."/>
            <person name="Turgeon B."/>
            <person name="Goodwin S."/>
            <person name="Spatafora J."/>
            <person name="Crous P."/>
            <person name="Grigoriev I."/>
        </authorList>
    </citation>
    <scope>NUCLEOTIDE SEQUENCE [LARGE SCALE GENOMIC DNA]</scope>
    <source>
        <strain evidence="3">CBS 304.66</strain>
    </source>
</reference>
<evidence type="ECO:0000313" key="3">
    <source>
        <dbReference type="Proteomes" id="UP000800093"/>
    </source>
</evidence>
<proteinExistence type="predicted"/>
<accession>A0A9P4K3F2</accession>
<dbReference type="EMBL" id="ML986741">
    <property type="protein sequence ID" value="KAF2258754.1"/>
    <property type="molecule type" value="Genomic_DNA"/>
</dbReference>
<dbReference type="AlphaFoldDB" id="A0A9P4K3F2"/>
<comment type="caution">
    <text evidence="2">The sequence shown here is derived from an EMBL/GenBank/DDBJ whole genome shotgun (WGS) entry which is preliminary data.</text>
</comment>
<name>A0A9P4K3F2_9PLEO</name>
<feature type="compositionally biased region" description="Basic and acidic residues" evidence="1">
    <location>
        <begin position="47"/>
        <end position="75"/>
    </location>
</feature>
<feature type="region of interest" description="Disordered" evidence="1">
    <location>
        <begin position="47"/>
        <end position="112"/>
    </location>
</feature>
<dbReference type="Proteomes" id="UP000800093">
    <property type="component" value="Unassembled WGS sequence"/>
</dbReference>
<keyword evidence="3" id="KW-1185">Reference proteome</keyword>
<gene>
    <name evidence="2" type="ORF">CC78DRAFT_572323</name>
</gene>
<protein>
    <submittedName>
        <fullName evidence="2">Uncharacterized protein</fullName>
    </submittedName>
</protein>
<feature type="compositionally biased region" description="Basic residues" evidence="1">
    <location>
        <begin position="1"/>
        <end position="10"/>
    </location>
</feature>
<feature type="region of interest" description="Disordered" evidence="1">
    <location>
        <begin position="137"/>
        <end position="227"/>
    </location>
</feature>
<feature type="region of interest" description="Disordered" evidence="1">
    <location>
        <begin position="1"/>
        <end position="24"/>
    </location>
</feature>
<feature type="compositionally biased region" description="Basic residues" evidence="1">
    <location>
        <begin position="218"/>
        <end position="227"/>
    </location>
</feature>
<feature type="compositionally biased region" description="Basic and acidic residues" evidence="1">
    <location>
        <begin position="151"/>
        <end position="161"/>
    </location>
</feature>
<feature type="compositionally biased region" description="Low complexity" evidence="1">
    <location>
        <begin position="11"/>
        <end position="24"/>
    </location>
</feature>
<feature type="compositionally biased region" description="Basic residues" evidence="1">
    <location>
        <begin position="140"/>
        <end position="150"/>
    </location>
</feature>
<organism evidence="2 3">
    <name type="scientific">Lojkania enalia</name>
    <dbReference type="NCBI Taxonomy" id="147567"/>
    <lineage>
        <taxon>Eukaryota</taxon>
        <taxon>Fungi</taxon>
        <taxon>Dikarya</taxon>
        <taxon>Ascomycota</taxon>
        <taxon>Pezizomycotina</taxon>
        <taxon>Dothideomycetes</taxon>
        <taxon>Pleosporomycetidae</taxon>
        <taxon>Pleosporales</taxon>
        <taxon>Pleosporales incertae sedis</taxon>
        <taxon>Lojkania</taxon>
    </lineage>
</organism>
<sequence>MPPPYRKKSPSRSPTQTQASQSPSHKISVLFLEAIIVLLRLGKLKMEEQAARKSETIRHIPRNRSGEQWHRDTSRGRHRHNSHHRHRNRSHGRRRRRQHHSKPLGPVLTYRPKLGPTLGFATHVKECIQYEVAARAHEVRHQKRRVRRHARHEERGERHQTAELSPSPSPSISIHPPDETLQDLLTYTQTPHSRQVEERERRQAEMGSGARSPSTSPPRKHFPIHKA</sequence>
<evidence type="ECO:0000313" key="2">
    <source>
        <dbReference type="EMBL" id="KAF2258754.1"/>
    </source>
</evidence>